<feature type="region of interest" description="Disordered" evidence="1">
    <location>
        <begin position="184"/>
        <end position="215"/>
    </location>
</feature>
<organism evidence="3 4">
    <name type="scientific">Schistosoma mattheei</name>
    <dbReference type="NCBI Taxonomy" id="31246"/>
    <lineage>
        <taxon>Eukaryota</taxon>
        <taxon>Metazoa</taxon>
        <taxon>Spiralia</taxon>
        <taxon>Lophotrochozoa</taxon>
        <taxon>Platyhelminthes</taxon>
        <taxon>Trematoda</taxon>
        <taxon>Digenea</taxon>
        <taxon>Strigeidida</taxon>
        <taxon>Schistosomatoidea</taxon>
        <taxon>Schistosomatidae</taxon>
        <taxon>Schistosoma</taxon>
    </lineage>
</organism>
<dbReference type="EMBL" id="UZAL01027590">
    <property type="protein sequence ID" value="VDP33925.1"/>
    <property type="molecule type" value="Genomic_DNA"/>
</dbReference>
<dbReference type="AlphaFoldDB" id="A0A183NWE7"/>
<reference evidence="3 4" key="1">
    <citation type="submission" date="2018-11" db="EMBL/GenBank/DDBJ databases">
        <authorList>
            <consortium name="Pathogen Informatics"/>
        </authorList>
    </citation>
    <scope>NUCLEOTIDE SEQUENCE [LARGE SCALE GENOMIC DNA]</scope>
    <source>
        <strain>Denwood</strain>
        <strain evidence="4">Zambia</strain>
    </source>
</reference>
<feature type="compositionally biased region" description="Polar residues" evidence="1">
    <location>
        <begin position="184"/>
        <end position="202"/>
    </location>
</feature>
<dbReference type="Pfam" id="PF00078">
    <property type="entry name" value="RVT_1"/>
    <property type="match status" value="1"/>
</dbReference>
<keyword evidence="4" id="KW-1185">Reference proteome</keyword>
<evidence type="ECO:0000313" key="3">
    <source>
        <dbReference type="EMBL" id="VDP33925.1"/>
    </source>
</evidence>
<dbReference type="InterPro" id="IPR000477">
    <property type="entry name" value="RT_dom"/>
</dbReference>
<evidence type="ECO:0000259" key="2">
    <source>
        <dbReference type="Pfam" id="PF00078"/>
    </source>
</evidence>
<dbReference type="Proteomes" id="UP000269396">
    <property type="component" value="Unassembled WGS sequence"/>
</dbReference>
<proteinExistence type="predicted"/>
<accession>A0A183NWE7</accession>
<protein>
    <recommendedName>
        <fullName evidence="2">Reverse transcriptase domain-containing protein</fullName>
    </recommendedName>
</protein>
<dbReference type="PANTHER" id="PTHR47027">
    <property type="entry name" value="REVERSE TRANSCRIPTASE DOMAIN-CONTAINING PROTEIN"/>
    <property type="match status" value="1"/>
</dbReference>
<gene>
    <name evidence="3" type="ORF">SMTD_LOCUS6433</name>
</gene>
<name>A0A183NWE7_9TREM</name>
<evidence type="ECO:0000313" key="4">
    <source>
        <dbReference type="Proteomes" id="UP000269396"/>
    </source>
</evidence>
<evidence type="ECO:0000256" key="1">
    <source>
        <dbReference type="SAM" id="MobiDB-lite"/>
    </source>
</evidence>
<feature type="domain" description="Reverse transcriptase" evidence="2">
    <location>
        <begin position="25"/>
        <end position="132"/>
    </location>
</feature>
<dbReference type="PANTHER" id="PTHR47027:SF25">
    <property type="entry name" value="REVERSE TRANSCRIPTASE DOMAIN-CONTAINING PROTEIN"/>
    <property type="match status" value="1"/>
</dbReference>
<sequence>MSQSKLDHLGKPGVVIEIHSKGSIIRIHIASLDKQVYSKMKDSVDTELRDQQTGFREDRSCTDQIVTLQISVEQSFEWNSSLYINFIDYEKAFDSVNRTTLWKLLRYYGLPQKIVNIIRNSYDGLNCKIVHGGQVTDSFEVKTSVSIIDEHSGSDADAKPWISKARAAFLQLKNIWNSNKQLSAQNTSNPLAGHNQQQSTMGVNKPDPSRGRNQI</sequence>